<reference evidence="8 9" key="2">
    <citation type="submission" date="2018-06" db="EMBL/GenBank/DDBJ databases">
        <authorList>
            <consortium name="Pathogen Informatics"/>
            <person name="Doyle S."/>
        </authorList>
    </citation>
    <scope>NUCLEOTIDE SEQUENCE [LARGE SCALE GENOMIC DNA]</scope>
    <source>
        <strain evidence="8 9">NCTC8105</strain>
    </source>
</reference>
<dbReference type="EMBL" id="UGHP01000001">
    <property type="protein sequence ID" value="STQ80867.1"/>
    <property type="molecule type" value="Genomic_DNA"/>
</dbReference>
<evidence type="ECO:0000256" key="4">
    <source>
        <dbReference type="ARBA" id="ARBA00022679"/>
    </source>
</evidence>
<evidence type="ECO:0000256" key="2">
    <source>
        <dbReference type="ARBA" id="ARBA00010488"/>
    </source>
</evidence>
<evidence type="ECO:0000313" key="9">
    <source>
        <dbReference type="Proteomes" id="UP000254821"/>
    </source>
</evidence>
<accession>A0A172X0K2</accession>
<dbReference type="InterPro" id="IPR051612">
    <property type="entry name" value="Teichoic_Acid_Biosynth"/>
</dbReference>
<dbReference type="GO" id="GO:0005886">
    <property type="term" value="C:plasma membrane"/>
    <property type="evidence" value="ECO:0007669"/>
    <property type="project" value="UniProtKB-SubCell"/>
</dbReference>
<dbReference type="GO" id="GO:0019350">
    <property type="term" value="P:teichoic acid biosynthetic process"/>
    <property type="evidence" value="ECO:0007669"/>
    <property type="project" value="UniProtKB-KW"/>
</dbReference>
<dbReference type="InterPro" id="IPR043148">
    <property type="entry name" value="TagF_C"/>
</dbReference>
<reference evidence="7" key="1">
    <citation type="journal article" date="2016" name="PLoS ONE">
        <title>Genetic Diversity of O-Antigens in Hafnia alvei and the Development of a Suspension Array for Serotype Detection.</title>
        <authorList>
            <person name="Duan Z."/>
            <person name="Niedziela T."/>
            <person name="Lugowski C."/>
            <person name="Cao B."/>
            <person name="Wang T."/>
            <person name="Xu L."/>
            <person name="Yang B."/>
            <person name="Liu B."/>
            <person name="Wang L."/>
        </authorList>
    </citation>
    <scope>NUCLEOTIDE SEQUENCE</scope>
    <source>
        <strain evidence="7">PCM1221</strain>
    </source>
</reference>
<proteinExistence type="inferred from homology"/>
<dbReference type="GO" id="GO:0047355">
    <property type="term" value="F:CDP-glycerol glycerophosphotransferase activity"/>
    <property type="evidence" value="ECO:0007669"/>
    <property type="project" value="UniProtKB-EC"/>
</dbReference>
<evidence type="ECO:0000256" key="6">
    <source>
        <dbReference type="ARBA" id="ARBA00023136"/>
    </source>
</evidence>
<dbReference type="EMBL" id="KX117094">
    <property type="protein sequence ID" value="ANF30156.1"/>
    <property type="molecule type" value="Genomic_DNA"/>
</dbReference>
<dbReference type="PANTHER" id="PTHR37316">
    <property type="entry name" value="TEICHOIC ACID GLYCEROL-PHOSPHATE PRIMASE"/>
    <property type="match status" value="1"/>
</dbReference>
<dbReference type="Pfam" id="PF04464">
    <property type="entry name" value="Glyphos_transf"/>
    <property type="match status" value="1"/>
</dbReference>
<keyword evidence="6" id="KW-0472">Membrane</keyword>
<dbReference type="EC" id="2.7.8.12" evidence="7 8"/>
<evidence type="ECO:0000313" key="7">
    <source>
        <dbReference type="EMBL" id="ANF30156.1"/>
    </source>
</evidence>
<keyword evidence="4 7" id="KW-0808">Transferase</keyword>
<evidence type="ECO:0000256" key="1">
    <source>
        <dbReference type="ARBA" id="ARBA00004202"/>
    </source>
</evidence>
<sequence length="385" mass="44904">MNILVRIFVAILDFFVIKNKKKIAFPCINDNEWRGNCAFLHKYIDYNLKKDYTVYVLCGKKSMLLIDSDTKENAVYIYSFRGIWHLLTSGIVIYHHGPLAGLIPLTSFRRLNYHINHGIHFKKVELALDPHSEELKNHKSFVKTKWFCKHHAVSSHVDALACCAYYHVLHSNIHVTGIPRNDIFFNENKNELPNYINDDIKKISEIALRKKIIVYAPTWRSSGGAYTLTLDDENLLAIFLRENQAVFFYAGHPYLKNRIIPNIDGVYDFNIMFTDIQPLLKYADVLITDYSSIWIDFLLTKKPIVGFHYDYKFYKDDRGFLYDFSSVFPGPIVSDFNTLLLELKNLLSGDFTVNNKYNISLSIFHEHFDGQNCRRITDSIIKESR</sequence>
<gene>
    <name evidence="7" type="primary">tagF</name>
    <name evidence="8" type="ORF">NCTC8105_02996</name>
</gene>
<dbReference type="InterPro" id="IPR007554">
    <property type="entry name" value="Glycerophosphate_synth"/>
</dbReference>
<dbReference type="Gene3D" id="3.40.50.12580">
    <property type="match status" value="1"/>
</dbReference>
<name>A0A172X0K2_HAFAL</name>
<keyword evidence="3" id="KW-1003">Cell membrane</keyword>
<dbReference type="PANTHER" id="PTHR37316:SF3">
    <property type="entry name" value="TEICHOIC ACID GLYCEROL-PHOSPHATE TRANSFERASE"/>
    <property type="match status" value="1"/>
</dbReference>
<keyword evidence="5" id="KW-0777">Teichoic acid biosynthesis</keyword>
<dbReference type="Proteomes" id="UP000254821">
    <property type="component" value="Unassembled WGS sequence"/>
</dbReference>
<evidence type="ECO:0000256" key="5">
    <source>
        <dbReference type="ARBA" id="ARBA00022944"/>
    </source>
</evidence>
<comment type="similarity">
    <text evidence="2">Belongs to the CDP-glycerol glycerophosphotransferase family.</text>
</comment>
<dbReference type="Gene3D" id="3.40.50.11820">
    <property type="match status" value="1"/>
</dbReference>
<dbReference type="AlphaFoldDB" id="A0A172X0K2"/>
<dbReference type="SUPFAM" id="SSF53756">
    <property type="entry name" value="UDP-Glycosyltransferase/glycogen phosphorylase"/>
    <property type="match status" value="1"/>
</dbReference>
<comment type="subcellular location">
    <subcellularLocation>
        <location evidence="1">Cell membrane</location>
        <topology evidence="1">Peripheral membrane protein</topology>
    </subcellularLocation>
</comment>
<dbReference type="RefSeq" id="WP_121626056.1">
    <property type="nucleotide sequence ID" value="NZ_CALJTU010000062.1"/>
</dbReference>
<organism evidence="7">
    <name type="scientific">Hafnia alvei</name>
    <dbReference type="NCBI Taxonomy" id="569"/>
    <lineage>
        <taxon>Bacteria</taxon>
        <taxon>Pseudomonadati</taxon>
        <taxon>Pseudomonadota</taxon>
        <taxon>Gammaproteobacteria</taxon>
        <taxon>Enterobacterales</taxon>
        <taxon>Hafniaceae</taxon>
        <taxon>Hafnia</taxon>
    </lineage>
</organism>
<evidence type="ECO:0000256" key="3">
    <source>
        <dbReference type="ARBA" id="ARBA00022475"/>
    </source>
</evidence>
<protein>
    <submittedName>
        <fullName evidence="8">CDP-glycerol:poly(Glycerophosphate) glycerophosphotransferase</fullName>
        <ecNumber evidence="7 8">2.7.8.12</ecNumber>
    </submittedName>
    <submittedName>
        <fullName evidence="7">CDP-glycerol:polyglycerophosphate glycerophosphotransferase</fullName>
    </submittedName>
</protein>
<dbReference type="InterPro" id="IPR043149">
    <property type="entry name" value="TagF_N"/>
</dbReference>
<evidence type="ECO:0000313" key="8">
    <source>
        <dbReference type="EMBL" id="STQ80867.1"/>
    </source>
</evidence>